<sequence length="71" mass="8328">MIKISKRKITGINDCCNNCDNITRFSDKDNDFILNYDTIYDIEFLNCCNEIGLCEKCLNELKEKIDKVLKQ</sequence>
<evidence type="ECO:0008006" key="3">
    <source>
        <dbReference type="Google" id="ProtNLM"/>
    </source>
</evidence>
<organism evidence="1 2">
    <name type="scientific">Clostridium faecium</name>
    <dbReference type="NCBI Taxonomy" id="2762223"/>
    <lineage>
        <taxon>Bacteria</taxon>
        <taxon>Bacillati</taxon>
        <taxon>Bacillota</taxon>
        <taxon>Clostridia</taxon>
        <taxon>Eubacteriales</taxon>
        <taxon>Clostridiaceae</taxon>
        <taxon>Clostridium</taxon>
    </lineage>
</organism>
<evidence type="ECO:0000313" key="1">
    <source>
        <dbReference type="EMBL" id="MBD8045834.1"/>
    </source>
</evidence>
<proteinExistence type="predicted"/>
<gene>
    <name evidence="1" type="ORF">H9637_02060</name>
</gene>
<dbReference type="RefSeq" id="WP_191738808.1">
    <property type="nucleotide sequence ID" value="NZ_JACSQB010000018.1"/>
</dbReference>
<name>A0ABR8YPJ5_9CLOT</name>
<keyword evidence="2" id="KW-1185">Reference proteome</keyword>
<evidence type="ECO:0000313" key="2">
    <source>
        <dbReference type="Proteomes" id="UP000627166"/>
    </source>
</evidence>
<accession>A0ABR8YPJ5</accession>
<comment type="caution">
    <text evidence="1">The sequence shown here is derived from an EMBL/GenBank/DDBJ whole genome shotgun (WGS) entry which is preliminary data.</text>
</comment>
<protein>
    <recommendedName>
        <fullName evidence="3">DUF1450 domain-containing protein</fullName>
    </recommendedName>
</protein>
<dbReference type="EMBL" id="JACSQB010000018">
    <property type="protein sequence ID" value="MBD8045834.1"/>
    <property type="molecule type" value="Genomic_DNA"/>
</dbReference>
<reference evidence="1 2" key="1">
    <citation type="submission" date="2020-08" db="EMBL/GenBank/DDBJ databases">
        <title>A Genomic Blueprint of the Chicken Gut Microbiome.</title>
        <authorList>
            <person name="Gilroy R."/>
            <person name="Ravi A."/>
            <person name="Getino M."/>
            <person name="Pursley I."/>
            <person name="Horton D.L."/>
            <person name="Alikhan N.-F."/>
            <person name="Baker D."/>
            <person name="Gharbi K."/>
            <person name="Hall N."/>
            <person name="Watson M."/>
            <person name="Adriaenssens E.M."/>
            <person name="Foster-Nyarko E."/>
            <person name="Jarju S."/>
            <person name="Secka A."/>
            <person name="Antonio M."/>
            <person name="Oren A."/>
            <person name="Chaudhuri R."/>
            <person name="La Ragione R.M."/>
            <person name="Hildebrand F."/>
            <person name="Pallen M.J."/>
        </authorList>
    </citation>
    <scope>NUCLEOTIDE SEQUENCE [LARGE SCALE GENOMIC DNA]</scope>
    <source>
        <strain evidence="1 2">N37</strain>
    </source>
</reference>
<dbReference type="Proteomes" id="UP000627166">
    <property type="component" value="Unassembled WGS sequence"/>
</dbReference>